<sequence>MNNEAIAICLPSFNRNRQRFKNNLVENTVLGKASCRLFHRRRNMLLLFIFCSFLSSITVIQNAPIPLEMVDMTYTFDETTLYWPTQKKFELVVIENGTQEEGYWLQMEEYFSGIHVGTHMDAPCHFAKGRWSVDQIPLSHLTAPAAVIDITKKAEEDRDALVQVDDFEKWEMMSGQSLDGTIIMIRSGWGKRWNDKEAFIGTPDNDTTKFHYPGISKEAAQWLMDNRNVYGVGTDTLSLDNGPSQELMAHRIILDKNVYGLENVANMDMLPIYGATLYVMPMKIGNASGAPTRIIAVFPKILFTKDGTTATERSLREIIIFNK</sequence>
<comment type="caution">
    <text evidence="3">The sequence shown here is derived from an EMBL/GenBank/DDBJ whole genome shotgun (WGS) entry which is preliminary data.</text>
</comment>
<reference evidence="3" key="1">
    <citation type="submission" date="2020-08" db="EMBL/GenBank/DDBJ databases">
        <title>Multicomponent nature underlies the extraordinary mechanical properties of spider dragline silk.</title>
        <authorList>
            <person name="Kono N."/>
            <person name="Nakamura H."/>
            <person name="Mori M."/>
            <person name="Yoshida Y."/>
            <person name="Ohtoshi R."/>
            <person name="Malay A.D."/>
            <person name="Moran D.A.P."/>
            <person name="Tomita M."/>
            <person name="Numata K."/>
            <person name="Arakawa K."/>
        </authorList>
    </citation>
    <scope>NUCLEOTIDE SEQUENCE</scope>
</reference>
<dbReference type="InterPro" id="IPR037175">
    <property type="entry name" value="KFase_sf"/>
</dbReference>
<proteinExistence type="inferred from homology"/>
<evidence type="ECO:0000313" key="3">
    <source>
        <dbReference type="EMBL" id="GFU24720.1"/>
    </source>
</evidence>
<dbReference type="SUPFAM" id="SSF102198">
    <property type="entry name" value="Putative cyclase"/>
    <property type="match status" value="1"/>
</dbReference>
<dbReference type="OrthoDB" id="7108654at2759"/>
<keyword evidence="2" id="KW-1133">Transmembrane helix</keyword>
<organism evidence="3 4">
    <name type="scientific">Nephila pilipes</name>
    <name type="common">Giant wood spider</name>
    <name type="synonym">Nephila maculata</name>
    <dbReference type="NCBI Taxonomy" id="299642"/>
    <lineage>
        <taxon>Eukaryota</taxon>
        <taxon>Metazoa</taxon>
        <taxon>Ecdysozoa</taxon>
        <taxon>Arthropoda</taxon>
        <taxon>Chelicerata</taxon>
        <taxon>Arachnida</taxon>
        <taxon>Araneae</taxon>
        <taxon>Araneomorphae</taxon>
        <taxon>Entelegynae</taxon>
        <taxon>Araneoidea</taxon>
        <taxon>Nephilidae</taxon>
        <taxon>Nephila</taxon>
    </lineage>
</organism>
<dbReference type="PANTHER" id="PTHR31118">
    <property type="entry name" value="CYCLASE-LIKE PROTEIN 2"/>
    <property type="match status" value="1"/>
</dbReference>
<keyword evidence="2" id="KW-0812">Transmembrane</keyword>
<dbReference type="AlphaFoldDB" id="A0A8X6QP34"/>
<dbReference type="GO" id="GO:0004061">
    <property type="term" value="F:arylformamidase activity"/>
    <property type="evidence" value="ECO:0007669"/>
    <property type="project" value="InterPro"/>
</dbReference>
<dbReference type="Gene3D" id="3.50.30.50">
    <property type="entry name" value="Putative cyclase"/>
    <property type="match status" value="1"/>
</dbReference>
<evidence type="ECO:0000313" key="4">
    <source>
        <dbReference type="Proteomes" id="UP000887013"/>
    </source>
</evidence>
<gene>
    <name evidence="3" type="primary">NCL1_19723</name>
    <name evidence="3" type="ORF">NPIL_39251</name>
</gene>
<dbReference type="Proteomes" id="UP000887013">
    <property type="component" value="Unassembled WGS sequence"/>
</dbReference>
<dbReference type="InterPro" id="IPR007325">
    <property type="entry name" value="KFase/CYL"/>
</dbReference>
<dbReference type="PANTHER" id="PTHR31118:SF12">
    <property type="entry name" value="CYCLASE-LIKE PROTEIN 2"/>
    <property type="match status" value="1"/>
</dbReference>
<keyword evidence="4" id="KW-1185">Reference proteome</keyword>
<dbReference type="EMBL" id="BMAW01128259">
    <property type="protein sequence ID" value="GFU24720.1"/>
    <property type="molecule type" value="Genomic_DNA"/>
</dbReference>
<feature type="transmembrane region" description="Helical" evidence="2">
    <location>
        <begin position="44"/>
        <end position="63"/>
    </location>
</feature>
<dbReference type="Pfam" id="PF04199">
    <property type="entry name" value="Cyclase"/>
    <property type="match status" value="1"/>
</dbReference>
<dbReference type="GO" id="GO:0019441">
    <property type="term" value="P:L-tryptophan catabolic process to kynurenine"/>
    <property type="evidence" value="ECO:0007669"/>
    <property type="project" value="InterPro"/>
</dbReference>
<evidence type="ECO:0000256" key="2">
    <source>
        <dbReference type="SAM" id="Phobius"/>
    </source>
</evidence>
<accession>A0A8X6QP34</accession>
<evidence type="ECO:0000256" key="1">
    <source>
        <dbReference type="ARBA" id="ARBA00007865"/>
    </source>
</evidence>
<comment type="similarity">
    <text evidence="1">Belongs to the Cyclase 1 superfamily.</text>
</comment>
<keyword evidence="2" id="KW-0472">Membrane</keyword>
<name>A0A8X6QP34_NEPPI</name>
<protein>
    <submittedName>
        <fullName evidence="3">DUF4817 domain-containing protein</fullName>
    </submittedName>
</protein>